<evidence type="ECO:0000256" key="4">
    <source>
        <dbReference type="ARBA" id="ARBA00023004"/>
    </source>
</evidence>
<dbReference type="AlphaFoldDB" id="A0A3D8Q4U8"/>
<keyword evidence="8" id="KW-1185">Reference proteome</keyword>
<feature type="domain" description="Fe2OG dioxygenase" evidence="6">
    <location>
        <begin position="221"/>
        <end position="330"/>
    </location>
</feature>
<dbReference type="Gene3D" id="2.60.120.330">
    <property type="entry name" value="B-lactam Antibiotic, Isopenicillin N Synthase, Chain"/>
    <property type="match status" value="1"/>
</dbReference>
<dbReference type="GO" id="GO:0046872">
    <property type="term" value="F:metal ion binding"/>
    <property type="evidence" value="ECO:0007669"/>
    <property type="project" value="UniProtKB-KW"/>
</dbReference>
<evidence type="ECO:0000256" key="3">
    <source>
        <dbReference type="ARBA" id="ARBA00023002"/>
    </source>
</evidence>
<dbReference type="OrthoDB" id="288590at2759"/>
<dbReference type="Pfam" id="PF03171">
    <property type="entry name" value="2OG-FeII_Oxy"/>
    <property type="match status" value="1"/>
</dbReference>
<dbReference type="PANTHER" id="PTHR10209">
    <property type="entry name" value="OXIDOREDUCTASE, 2OG-FE II OXYGENASE FAMILY PROTEIN"/>
    <property type="match status" value="1"/>
</dbReference>
<proteinExistence type="inferred from homology"/>
<name>A0A3D8Q4U8_9HELO</name>
<dbReference type="Pfam" id="PF14226">
    <property type="entry name" value="DIOX_N"/>
    <property type="match status" value="1"/>
</dbReference>
<evidence type="ECO:0000259" key="6">
    <source>
        <dbReference type="PROSITE" id="PS51471"/>
    </source>
</evidence>
<keyword evidence="3 5" id="KW-0560">Oxidoreductase</keyword>
<organism evidence="7 8">
    <name type="scientific">Coleophoma cylindrospora</name>
    <dbReference type="NCBI Taxonomy" id="1849047"/>
    <lineage>
        <taxon>Eukaryota</taxon>
        <taxon>Fungi</taxon>
        <taxon>Dikarya</taxon>
        <taxon>Ascomycota</taxon>
        <taxon>Pezizomycotina</taxon>
        <taxon>Leotiomycetes</taxon>
        <taxon>Helotiales</taxon>
        <taxon>Dermateaceae</taxon>
        <taxon>Coleophoma</taxon>
    </lineage>
</organism>
<dbReference type="InterPro" id="IPR005123">
    <property type="entry name" value="Oxoglu/Fe-dep_dioxygenase_dom"/>
</dbReference>
<sequence length="369" mass="41758">MPVTTIEQCEALILPPEFTEIRLTTAQGPVYRQVSTAAPRDAVAEEVPVIDISRINDDLEIRKELAREVAETCSRYGFFYIRNHGIPEDKINAAKEQAFNFFRQPKELKEKVSQQHSKYSNGWSSLRSRRVSPTESADKKEGFIWSYDPEYDPDTKDVDQVPAPVANALHAEKFIWDGTSHLPDFRDAILSYWQECVTLSRKLVRTFALALDLPESYFDDLVTYPGSDGAINFYPGVEPGSNPGATLDVGLGSHTDLQCFTLLWQDEVGGLQLLSQSGQWLKVPPISGTLVVNIGDFLMRLTNDRFISTVHRVYNYSIVDRLSMPFFFGFNFNENVEVLPSCIDETHPAKYEPISCGAWCKRRLAMVKL</sequence>
<reference evidence="7 8" key="1">
    <citation type="journal article" date="2018" name="IMA Fungus">
        <title>IMA Genome-F 9: Draft genome sequence of Annulohypoxylon stygium, Aspergillus mulundensis, Berkeleyomyces basicola (syn. Thielaviopsis basicola), Ceratocystis smalleyi, two Cercospora beticola strains, Coleophoma cylindrospora, Fusarium fracticaudum, Phialophora cf. hyalina, and Morchella septimelata.</title>
        <authorList>
            <person name="Wingfield B.D."/>
            <person name="Bills G.F."/>
            <person name="Dong Y."/>
            <person name="Huang W."/>
            <person name="Nel W.J."/>
            <person name="Swalarsk-Parry B.S."/>
            <person name="Vaghefi N."/>
            <person name="Wilken P.M."/>
            <person name="An Z."/>
            <person name="de Beer Z.W."/>
            <person name="De Vos L."/>
            <person name="Chen L."/>
            <person name="Duong T.A."/>
            <person name="Gao Y."/>
            <person name="Hammerbacher A."/>
            <person name="Kikkert J.R."/>
            <person name="Li Y."/>
            <person name="Li H."/>
            <person name="Li K."/>
            <person name="Li Q."/>
            <person name="Liu X."/>
            <person name="Ma X."/>
            <person name="Naidoo K."/>
            <person name="Pethybridge S.J."/>
            <person name="Sun J."/>
            <person name="Steenkamp E.T."/>
            <person name="van der Nest M.A."/>
            <person name="van Wyk S."/>
            <person name="Wingfield M.J."/>
            <person name="Xiong C."/>
            <person name="Yue Q."/>
            <person name="Zhang X."/>
        </authorList>
    </citation>
    <scope>NUCLEOTIDE SEQUENCE [LARGE SCALE GENOMIC DNA]</scope>
    <source>
        <strain evidence="7 8">BP6252</strain>
    </source>
</reference>
<dbReference type="GO" id="GO:0016491">
    <property type="term" value="F:oxidoreductase activity"/>
    <property type="evidence" value="ECO:0007669"/>
    <property type="project" value="UniProtKB-KW"/>
</dbReference>
<dbReference type="InterPro" id="IPR044861">
    <property type="entry name" value="IPNS-like_FE2OG_OXY"/>
</dbReference>
<dbReference type="PANTHER" id="PTHR10209:SF804">
    <property type="entry name" value="FE2OG DIOXYGENASE DOMAIN-CONTAINING PROTEIN"/>
    <property type="match status" value="1"/>
</dbReference>
<comment type="caution">
    <text evidence="7">The sequence shown here is derived from an EMBL/GenBank/DDBJ whole genome shotgun (WGS) entry which is preliminary data.</text>
</comment>
<dbReference type="EMBL" id="PDLM01000036">
    <property type="protein sequence ID" value="RDW56658.1"/>
    <property type="molecule type" value="Genomic_DNA"/>
</dbReference>
<dbReference type="PROSITE" id="PS51471">
    <property type="entry name" value="FE2OG_OXY"/>
    <property type="match status" value="1"/>
</dbReference>
<evidence type="ECO:0000256" key="2">
    <source>
        <dbReference type="ARBA" id="ARBA00022723"/>
    </source>
</evidence>
<dbReference type="Proteomes" id="UP000256645">
    <property type="component" value="Unassembled WGS sequence"/>
</dbReference>
<dbReference type="STRING" id="1849047.A0A3D8Q4U8"/>
<evidence type="ECO:0000256" key="1">
    <source>
        <dbReference type="ARBA" id="ARBA00008056"/>
    </source>
</evidence>
<accession>A0A3D8Q4U8</accession>
<comment type="similarity">
    <text evidence="1 5">Belongs to the iron/ascorbate-dependent oxidoreductase family.</text>
</comment>
<keyword evidence="2 5" id="KW-0479">Metal-binding</keyword>
<evidence type="ECO:0000256" key="5">
    <source>
        <dbReference type="RuleBase" id="RU003682"/>
    </source>
</evidence>
<gene>
    <name evidence="7" type="ORF">BP6252_14071</name>
</gene>
<dbReference type="InterPro" id="IPR026992">
    <property type="entry name" value="DIOX_N"/>
</dbReference>
<keyword evidence="4 5" id="KW-0408">Iron</keyword>
<dbReference type="GO" id="GO:0044283">
    <property type="term" value="P:small molecule biosynthetic process"/>
    <property type="evidence" value="ECO:0007669"/>
    <property type="project" value="UniProtKB-ARBA"/>
</dbReference>
<dbReference type="SUPFAM" id="SSF51197">
    <property type="entry name" value="Clavaminate synthase-like"/>
    <property type="match status" value="1"/>
</dbReference>
<dbReference type="PRINTS" id="PR00682">
    <property type="entry name" value="IPNSYNTHASE"/>
</dbReference>
<evidence type="ECO:0000313" key="7">
    <source>
        <dbReference type="EMBL" id="RDW56658.1"/>
    </source>
</evidence>
<protein>
    <recommendedName>
        <fullName evidence="6">Fe2OG dioxygenase domain-containing protein</fullName>
    </recommendedName>
</protein>
<evidence type="ECO:0000313" key="8">
    <source>
        <dbReference type="Proteomes" id="UP000256645"/>
    </source>
</evidence>
<dbReference type="InterPro" id="IPR027443">
    <property type="entry name" value="IPNS-like_sf"/>
</dbReference>